<keyword evidence="4 9" id="KW-0808">Transferase</keyword>
<evidence type="ECO:0000256" key="1">
    <source>
        <dbReference type="ARBA" id="ARBA00000085"/>
    </source>
</evidence>
<evidence type="ECO:0000256" key="2">
    <source>
        <dbReference type="ARBA" id="ARBA00012438"/>
    </source>
</evidence>
<dbReference type="SMART" id="SM00388">
    <property type="entry name" value="HisKA"/>
    <property type="match status" value="1"/>
</dbReference>
<feature type="modified residue" description="4-aspartylphosphate" evidence="5">
    <location>
        <position position="630"/>
    </location>
</feature>
<sequence length="703" mass="76346">MAVDSSPDGRQVLVGAPSGTDRSNLADLLASDGYAVRLASDPGEVARQLDTRTGAVIITDEIMAGDLTALTAALSSQPEWSNIPFVLITAHRSQTRQDLDTLRTRLPAALKKLIVLEQPFGPASLLSTLDVACRSRQRQFEIRDRLQELADERARLNSLVENLPVGVCFIDLDGNTVLSNPKYDEYVPNRLIPSAQPDAAMRWLALDSEGRPLPSDQFAGARALRGEHVPALDCRYLPPDGGERWTRISAVPLYDSQHAVIGAAMVIIDIDAEKQNESMLRRFNDELEIEVKVRTQALEDALALLTVESQERARAEEQLRHSLKMDAVGQLTGGIAHDFNNMLTGIIGALELMRVRLRKQQYDDLGRYMDAAHSSAGRAAALTQRLLAFSRRQSLENRAVAINPLVESLSDLLQRTLTESVVLEMDLAEDAGFAMVDANQLENALLNLSINARDAMPEGGTLVIGTQRVERNAADAGRFGGKAGTYVSICVTDTGVGIPQSLLEKVFEPFFTTKPLGQGTGLGLSMVYGFVQQSNGFVTVDSHEGQGTTITLHLPLADIEIAENETPAAPSPRSAGAGQSILVVEDDDSVRLLLQTTLQDLGYSVHLAEDGQRALQLLDQLDYLDLLISDVGLPGLNGRQLAEIFQQKRPGLPVLFMTGYAENAAVRSKFLGPGMTMITKPFSLESLADAIAGALRVRLEEEV</sequence>
<dbReference type="PANTHER" id="PTHR43065">
    <property type="entry name" value="SENSOR HISTIDINE KINASE"/>
    <property type="match status" value="1"/>
</dbReference>
<dbReference type="STRING" id="487184.SAMN05216421_1719"/>
<dbReference type="SUPFAM" id="SSF55874">
    <property type="entry name" value="ATPase domain of HSP90 chaperone/DNA topoisomerase II/histidine kinase"/>
    <property type="match status" value="1"/>
</dbReference>
<dbReference type="InterPro" id="IPR001789">
    <property type="entry name" value="Sig_transdc_resp-reg_receiver"/>
</dbReference>
<proteinExistence type="predicted"/>
<comment type="catalytic activity">
    <reaction evidence="1">
        <text>ATP + protein L-histidine = ADP + protein N-phospho-L-histidine.</text>
        <dbReference type="EC" id="2.7.13.3"/>
    </reaction>
</comment>
<dbReference type="InterPro" id="IPR036890">
    <property type="entry name" value="HATPase_C_sf"/>
</dbReference>
<evidence type="ECO:0000259" key="7">
    <source>
        <dbReference type="PROSITE" id="PS50110"/>
    </source>
</evidence>
<dbReference type="InterPro" id="IPR000014">
    <property type="entry name" value="PAS"/>
</dbReference>
<dbReference type="OrthoDB" id="6973808at2"/>
<dbReference type="InterPro" id="IPR011006">
    <property type="entry name" value="CheY-like_superfamily"/>
</dbReference>
<dbReference type="SMART" id="SM00448">
    <property type="entry name" value="REC"/>
    <property type="match status" value="1"/>
</dbReference>
<dbReference type="SUPFAM" id="SSF47384">
    <property type="entry name" value="Homodimeric domain of signal transducing histidine kinase"/>
    <property type="match status" value="1"/>
</dbReference>
<dbReference type="Pfam" id="PF08448">
    <property type="entry name" value="PAS_4"/>
    <property type="match status" value="1"/>
</dbReference>
<dbReference type="InterPro" id="IPR000700">
    <property type="entry name" value="PAS-assoc_C"/>
</dbReference>
<dbReference type="SMART" id="SM00387">
    <property type="entry name" value="HATPase_c"/>
    <property type="match status" value="1"/>
</dbReference>
<protein>
    <recommendedName>
        <fullName evidence="2">histidine kinase</fullName>
        <ecNumber evidence="2">2.7.13.3</ecNumber>
    </recommendedName>
</protein>
<dbReference type="SUPFAM" id="SSF52172">
    <property type="entry name" value="CheY-like"/>
    <property type="match status" value="2"/>
</dbReference>
<keyword evidence="4 9" id="KW-0418">Kinase</keyword>
<name>A0A1H1T342_9GAMM</name>
<feature type="domain" description="PAC" evidence="8">
    <location>
        <begin position="230"/>
        <end position="282"/>
    </location>
</feature>
<reference evidence="10" key="1">
    <citation type="submission" date="2016-10" db="EMBL/GenBank/DDBJ databases">
        <authorList>
            <person name="Varghese N."/>
            <person name="Submissions S."/>
        </authorList>
    </citation>
    <scope>NUCLEOTIDE SEQUENCE [LARGE SCALE GENOMIC DNA]</scope>
    <source>
        <strain evidence="10">NRRL B-51270</strain>
    </source>
</reference>
<dbReference type="SMART" id="SM00086">
    <property type="entry name" value="PAC"/>
    <property type="match status" value="1"/>
</dbReference>
<accession>A0A1H1T342</accession>
<dbReference type="Pfam" id="PF02518">
    <property type="entry name" value="HATPase_c"/>
    <property type="match status" value="1"/>
</dbReference>
<dbReference type="AlphaFoldDB" id="A0A1H1T342"/>
<evidence type="ECO:0000256" key="5">
    <source>
        <dbReference type="PROSITE-ProRule" id="PRU00169"/>
    </source>
</evidence>
<dbReference type="InterPro" id="IPR005467">
    <property type="entry name" value="His_kinase_dom"/>
</dbReference>
<dbReference type="PROSITE" id="PS50113">
    <property type="entry name" value="PAC"/>
    <property type="match status" value="1"/>
</dbReference>
<dbReference type="InterPro" id="IPR003661">
    <property type="entry name" value="HisK_dim/P_dom"/>
</dbReference>
<dbReference type="Pfam" id="PF00072">
    <property type="entry name" value="Response_reg"/>
    <property type="match status" value="1"/>
</dbReference>
<organism evidence="9 10">
    <name type="scientific">Halopseudomonas xinjiangensis</name>
    <dbReference type="NCBI Taxonomy" id="487184"/>
    <lineage>
        <taxon>Bacteria</taxon>
        <taxon>Pseudomonadati</taxon>
        <taxon>Pseudomonadota</taxon>
        <taxon>Gammaproteobacteria</taxon>
        <taxon>Pseudomonadales</taxon>
        <taxon>Pseudomonadaceae</taxon>
        <taxon>Halopseudomonas</taxon>
    </lineage>
</organism>
<dbReference type="EC" id="2.7.13.3" evidence="2"/>
<dbReference type="PANTHER" id="PTHR43065:SF42">
    <property type="entry name" value="TWO-COMPONENT SENSOR PPRA"/>
    <property type="match status" value="1"/>
</dbReference>
<dbReference type="GO" id="GO:0000155">
    <property type="term" value="F:phosphorelay sensor kinase activity"/>
    <property type="evidence" value="ECO:0007669"/>
    <property type="project" value="InterPro"/>
</dbReference>
<dbReference type="Gene3D" id="3.40.50.2300">
    <property type="match status" value="2"/>
</dbReference>
<feature type="domain" description="Histidine kinase" evidence="6">
    <location>
        <begin position="334"/>
        <end position="558"/>
    </location>
</feature>
<evidence type="ECO:0000313" key="9">
    <source>
        <dbReference type="EMBL" id="SDS54406.1"/>
    </source>
</evidence>
<evidence type="ECO:0000259" key="8">
    <source>
        <dbReference type="PROSITE" id="PS50113"/>
    </source>
</evidence>
<dbReference type="CDD" id="cd00082">
    <property type="entry name" value="HisKA"/>
    <property type="match status" value="1"/>
</dbReference>
<dbReference type="Gene3D" id="3.30.450.20">
    <property type="entry name" value="PAS domain"/>
    <property type="match status" value="1"/>
</dbReference>
<keyword evidence="3 5" id="KW-0597">Phosphoprotein</keyword>
<evidence type="ECO:0000313" key="10">
    <source>
        <dbReference type="Proteomes" id="UP000243207"/>
    </source>
</evidence>
<dbReference type="Gene3D" id="1.10.287.130">
    <property type="match status" value="1"/>
</dbReference>
<keyword evidence="10" id="KW-1185">Reference proteome</keyword>
<dbReference type="InterPro" id="IPR003594">
    <property type="entry name" value="HATPase_dom"/>
</dbReference>
<gene>
    <name evidence="9" type="ORF">SAMN05216421_1719</name>
</gene>
<dbReference type="Proteomes" id="UP000243207">
    <property type="component" value="Chromosome I"/>
</dbReference>
<dbReference type="SUPFAM" id="SSF55785">
    <property type="entry name" value="PYP-like sensor domain (PAS domain)"/>
    <property type="match status" value="1"/>
</dbReference>
<dbReference type="PRINTS" id="PR00344">
    <property type="entry name" value="BCTRLSENSOR"/>
</dbReference>
<dbReference type="InterPro" id="IPR004358">
    <property type="entry name" value="Sig_transdc_His_kin-like_C"/>
</dbReference>
<dbReference type="InterPro" id="IPR036097">
    <property type="entry name" value="HisK_dim/P_sf"/>
</dbReference>
<evidence type="ECO:0000256" key="4">
    <source>
        <dbReference type="ARBA" id="ARBA00022777"/>
    </source>
</evidence>
<dbReference type="Pfam" id="PF00512">
    <property type="entry name" value="HisKA"/>
    <property type="match status" value="1"/>
</dbReference>
<dbReference type="EMBL" id="LT629736">
    <property type="protein sequence ID" value="SDS54406.1"/>
    <property type="molecule type" value="Genomic_DNA"/>
</dbReference>
<evidence type="ECO:0000256" key="3">
    <source>
        <dbReference type="ARBA" id="ARBA00022553"/>
    </source>
</evidence>
<evidence type="ECO:0000259" key="6">
    <source>
        <dbReference type="PROSITE" id="PS50109"/>
    </source>
</evidence>
<dbReference type="InterPro" id="IPR035965">
    <property type="entry name" value="PAS-like_dom_sf"/>
</dbReference>
<dbReference type="CDD" id="cd00130">
    <property type="entry name" value="PAS"/>
    <property type="match status" value="1"/>
</dbReference>
<dbReference type="RefSeq" id="WP_093393211.1">
    <property type="nucleotide sequence ID" value="NZ_LT629736.1"/>
</dbReference>
<dbReference type="PROSITE" id="PS50109">
    <property type="entry name" value="HIS_KIN"/>
    <property type="match status" value="1"/>
</dbReference>
<dbReference type="PROSITE" id="PS50110">
    <property type="entry name" value="RESPONSE_REGULATORY"/>
    <property type="match status" value="1"/>
</dbReference>
<dbReference type="InterPro" id="IPR001610">
    <property type="entry name" value="PAC"/>
</dbReference>
<feature type="domain" description="Response regulatory" evidence="7">
    <location>
        <begin position="580"/>
        <end position="695"/>
    </location>
</feature>
<dbReference type="InterPro" id="IPR013656">
    <property type="entry name" value="PAS_4"/>
</dbReference>
<dbReference type="Gene3D" id="3.30.565.10">
    <property type="entry name" value="Histidine kinase-like ATPase, C-terminal domain"/>
    <property type="match status" value="1"/>
</dbReference>